<evidence type="ECO:0000256" key="1">
    <source>
        <dbReference type="SAM" id="MobiDB-lite"/>
    </source>
</evidence>
<sequence>ATTPGHGETASLPKPSPAPSAAALTSATRTRLPTSTPTHPGAALTLTPHTADANRELVDFVTTTPLSLPTPHFTFCTDVASALEFIFTSNTHTLQSSPTPHPPTPTSPVLHPLEYHSSESRSQTAHRTASRCLDQSHYTMQLIRESRHKATHRDDLSERL</sequence>
<evidence type="ECO:0000313" key="2">
    <source>
        <dbReference type="EMBL" id="KAG0558301.1"/>
    </source>
</evidence>
<name>A0A8T0GG71_CERPU</name>
<dbReference type="EMBL" id="CM026431">
    <property type="protein sequence ID" value="KAG0558301.1"/>
    <property type="molecule type" value="Genomic_DNA"/>
</dbReference>
<keyword evidence="3" id="KW-1185">Reference proteome</keyword>
<dbReference type="AlphaFoldDB" id="A0A8T0GG71"/>
<feature type="compositionally biased region" description="Low complexity" evidence="1">
    <location>
        <begin position="9"/>
        <end position="38"/>
    </location>
</feature>
<dbReference type="Proteomes" id="UP000822688">
    <property type="component" value="Chromosome 10"/>
</dbReference>
<proteinExistence type="predicted"/>
<protein>
    <submittedName>
        <fullName evidence="2">Uncharacterized protein</fullName>
    </submittedName>
</protein>
<feature type="region of interest" description="Disordered" evidence="1">
    <location>
        <begin position="1"/>
        <end position="46"/>
    </location>
</feature>
<reference evidence="2" key="1">
    <citation type="submission" date="2020-06" db="EMBL/GenBank/DDBJ databases">
        <title>WGS assembly of Ceratodon purpureus strain R40.</title>
        <authorList>
            <person name="Carey S.B."/>
            <person name="Jenkins J."/>
            <person name="Shu S."/>
            <person name="Lovell J.T."/>
            <person name="Sreedasyam A."/>
            <person name="Maumus F."/>
            <person name="Tiley G.P."/>
            <person name="Fernandez-Pozo N."/>
            <person name="Barry K."/>
            <person name="Chen C."/>
            <person name="Wang M."/>
            <person name="Lipzen A."/>
            <person name="Daum C."/>
            <person name="Saski C.A."/>
            <person name="Payton A.C."/>
            <person name="Mcbreen J.C."/>
            <person name="Conrad R.E."/>
            <person name="Kollar L.M."/>
            <person name="Olsson S."/>
            <person name="Huttunen S."/>
            <person name="Landis J.B."/>
            <person name="Wickett N.J."/>
            <person name="Johnson M.G."/>
            <person name="Rensing S.A."/>
            <person name="Grimwood J."/>
            <person name="Schmutz J."/>
            <person name="Mcdaniel S.F."/>
        </authorList>
    </citation>
    <scope>NUCLEOTIDE SEQUENCE</scope>
    <source>
        <strain evidence="2">R40</strain>
    </source>
</reference>
<organism evidence="2 3">
    <name type="scientific">Ceratodon purpureus</name>
    <name type="common">Fire moss</name>
    <name type="synonym">Dicranum purpureum</name>
    <dbReference type="NCBI Taxonomy" id="3225"/>
    <lineage>
        <taxon>Eukaryota</taxon>
        <taxon>Viridiplantae</taxon>
        <taxon>Streptophyta</taxon>
        <taxon>Embryophyta</taxon>
        <taxon>Bryophyta</taxon>
        <taxon>Bryophytina</taxon>
        <taxon>Bryopsida</taxon>
        <taxon>Dicranidae</taxon>
        <taxon>Pseudoditrichales</taxon>
        <taxon>Ditrichaceae</taxon>
        <taxon>Ceratodon</taxon>
    </lineage>
</organism>
<gene>
    <name evidence="2" type="ORF">KC19_10G017500</name>
</gene>
<accession>A0A8T0GG71</accession>
<feature type="non-terminal residue" evidence="2">
    <location>
        <position position="1"/>
    </location>
</feature>
<comment type="caution">
    <text evidence="2">The sequence shown here is derived from an EMBL/GenBank/DDBJ whole genome shotgun (WGS) entry which is preliminary data.</text>
</comment>
<evidence type="ECO:0000313" key="3">
    <source>
        <dbReference type="Proteomes" id="UP000822688"/>
    </source>
</evidence>